<dbReference type="AlphaFoldDB" id="W4NBH3"/>
<dbReference type="OrthoDB" id="3240490at2"/>
<proteinExistence type="predicted"/>
<keyword evidence="2" id="KW-1133">Transmembrane helix</keyword>
<reference evidence="3 4" key="1">
    <citation type="journal article" date="2014" name="Genome Announc.">
        <title>The Genome Sequence of Bifidobacterium moukalabense DSM 27321 Highlights the Close Phylogenetic Relatedness with the Bifidobacterium dentium Taxon.</title>
        <authorList>
            <person name="Lugli G.A."/>
            <person name="Duranti S."/>
            <person name="Milani C."/>
            <person name="Turroni F."/>
            <person name="Viappiani A."/>
            <person name="Mangifesta M."/>
            <person name="van Sinderen D."/>
            <person name="Ventura M."/>
        </authorList>
    </citation>
    <scope>NUCLEOTIDE SEQUENCE [LARGE SCALE GENOMIC DNA]</scope>
    <source>
        <strain evidence="3 4">DSM 27321</strain>
    </source>
</reference>
<organism evidence="3 4">
    <name type="scientific">Bifidobacterium moukalabense DSM 27321</name>
    <dbReference type="NCBI Taxonomy" id="1435051"/>
    <lineage>
        <taxon>Bacteria</taxon>
        <taxon>Bacillati</taxon>
        <taxon>Actinomycetota</taxon>
        <taxon>Actinomycetes</taxon>
        <taxon>Bifidobacteriales</taxon>
        <taxon>Bifidobacteriaceae</taxon>
        <taxon>Bifidobacterium</taxon>
    </lineage>
</organism>
<gene>
    <name evidence="3" type="ORF">BMOU_0031</name>
</gene>
<sequence length="331" mass="33779">MTMEEKETGPEPDAPIGNETNKAGLNRRTVAVVAAVCAAALAVAGGVGYKAWTDHETAVAARDCRTASEAYRKAVNSYNGLVDGDAATASWITAKQVKDVKAVDGLAEALKAAEPKVVACTADSKAGYETKTALIAKHTAWYRNHRRSLKAAVGRVNASKLDKAIDDANQLYKDSDGKVADAKTRDELKQAIAAKDETRIAAASKKVNDSVEAKRKADEEAARKKAEEEAAAAQAAAEAAAAQVQQRSYSGSSYSSTGGSQSYSSNNGGSSSGSAGSSSGGSSSSGSSSSGGSSSGGSFHFVIGGSDAGDTTNYGCRPGMVCMDGECNTCS</sequence>
<dbReference type="GeneID" id="97503305"/>
<feature type="transmembrane region" description="Helical" evidence="2">
    <location>
        <begin position="30"/>
        <end position="52"/>
    </location>
</feature>
<feature type="region of interest" description="Disordered" evidence="1">
    <location>
        <begin position="203"/>
        <end position="226"/>
    </location>
</feature>
<keyword evidence="4" id="KW-1185">Reference proteome</keyword>
<dbReference type="RefSeq" id="WP_160118305.1">
    <property type="nucleotide sequence ID" value="NZ_AZMV01000001.1"/>
</dbReference>
<comment type="caution">
    <text evidence="3">The sequence shown here is derived from an EMBL/GenBank/DDBJ whole genome shotgun (WGS) entry which is preliminary data.</text>
</comment>
<keyword evidence="2" id="KW-0812">Transmembrane</keyword>
<feature type="region of interest" description="Disordered" evidence="1">
    <location>
        <begin position="1"/>
        <end position="21"/>
    </location>
</feature>
<evidence type="ECO:0000256" key="2">
    <source>
        <dbReference type="SAM" id="Phobius"/>
    </source>
</evidence>
<accession>W4NBH3</accession>
<keyword evidence="2" id="KW-0472">Membrane</keyword>
<dbReference type="PATRIC" id="fig|1435051.3.peg.31"/>
<protein>
    <submittedName>
        <fullName evidence="3">Colicin uptake related membrane protein</fullName>
    </submittedName>
</protein>
<evidence type="ECO:0000256" key="1">
    <source>
        <dbReference type="SAM" id="MobiDB-lite"/>
    </source>
</evidence>
<name>W4NBH3_9BIFI</name>
<evidence type="ECO:0000313" key="3">
    <source>
        <dbReference type="EMBL" id="ETY72030.1"/>
    </source>
</evidence>
<dbReference type="STRING" id="1435051.BMOU_0031"/>
<dbReference type="eggNOG" id="ENOG502ZIJN">
    <property type="taxonomic scope" value="Bacteria"/>
</dbReference>
<dbReference type="Proteomes" id="UP000019155">
    <property type="component" value="Unassembled WGS sequence"/>
</dbReference>
<feature type="region of interest" description="Disordered" evidence="1">
    <location>
        <begin position="250"/>
        <end position="297"/>
    </location>
</feature>
<feature type="compositionally biased region" description="Basic and acidic residues" evidence="1">
    <location>
        <begin position="206"/>
        <end position="226"/>
    </location>
</feature>
<evidence type="ECO:0000313" key="4">
    <source>
        <dbReference type="Proteomes" id="UP000019155"/>
    </source>
</evidence>
<dbReference type="EMBL" id="AZMV01000001">
    <property type="protein sequence ID" value="ETY72030.1"/>
    <property type="molecule type" value="Genomic_DNA"/>
</dbReference>